<sequence>MINVIGSLAGEKGYTDSVAYCTSKFGVVGLSEALLQELKETNTRLILINPWVVATPMTYTLFPEKSSKAISPYDIAKMILFFATEIGDTKYITVSLYGYQDFK</sequence>
<dbReference type="Gene3D" id="3.40.50.720">
    <property type="entry name" value="NAD(P)-binding Rossmann-like Domain"/>
    <property type="match status" value="1"/>
</dbReference>
<evidence type="ECO:0000313" key="4">
    <source>
        <dbReference type="Proteomes" id="UP000177025"/>
    </source>
</evidence>
<dbReference type="InterPro" id="IPR002347">
    <property type="entry name" value="SDR_fam"/>
</dbReference>
<dbReference type="PANTHER" id="PTHR42901:SF1">
    <property type="entry name" value="ALCOHOL DEHYDROGENASE"/>
    <property type="match status" value="1"/>
</dbReference>
<keyword evidence="2" id="KW-0560">Oxidoreductase</keyword>
<dbReference type="CDD" id="cd05233">
    <property type="entry name" value="SDR_c"/>
    <property type="match status" value="1"/>
</dbReference>
<dbReference type="GO" id="GO:0016491">
    <property type="term" value="F:oxidoreductase activity"/>
    <property type="evidence" value="ECO:0007669"/>
    <property type="project" value="UniProtKB-KW"/>
</dbReference>
<protein>
    <recommendedName>
        <fullName evidence="5">Short-chain dehydrogenase</fullName>
    </recommendedName>
</protein>
<dbReference type="SUPFAM" id="SSF51735">
    <property type="entry name" value="NAD(P)-binding Rossmann-fold domains"/>
    <property type="match status" value="1"/>
</dbReference>
<accession>A0A1F4U328</accession>
<dbReference type="EMBL" id="MEUM01000141">
    <property type="protein sequence ID" value="OGC39240.1"/>
    <property type="molecule type" value="Genomic_DNA"/>
</dbReference>
<comment type="caution">
    <text evidence="3">The sequence shown here is derived from an EMBL/GenBank/DDBJ whole genome shotgun (WGS) entry which is preliminary data.</text>
</comment>
<name>A0A1F4U328_UNCW3</name>
<proteinExistence type="inferred from homology"/>
<evidence type="ECO:0000256" key="1">
    <source>
        <dbReference type="ARBA" id="ARBA00006484"/>
    </source>
</evidence>
<evidence type="ECO:0000256" key="2">
    <source>
        <dbReference type="ARBA" id="ARBA00023002"/>
    </source>
</evidence>
<organism evidence="3 4">
    <name type="scientific">candidate division WOR-3 bacterium RBG_13_43_14</name>
    <dbReference type="NCBI Taxonomy" id="1802590"/>
    <lineage>
        <taxon>Bacteria</taxon>
        <taxon>Bacteria division WOR-3</taxon>
    </lineage>
</organism>
<reference evidence="3 4" key="1">
    <citation type="journal article" date="2016" name="Nat. Commun.">
        <title>Thousands of microbial genomes shed light on interconnected biogeochemical processes in an aquifer system.</title>
        <authorList>
            <person name="Anantharaman K."/>
            <person name="Brown C.T."/>
            <person name="Hug L.A."/>
            <person name="Sharon I."/>
            <person name="Castelle C.J."/>
            <person name="Probst A.J."/>
            <person name="Thomas B.C."/>
            <person name="Singh A."/>
            <person name="Wilkins M.J."/>
            <person name="Karaoz U."/>
            <person name="Brodie E.L."/>
            <person name="Williams K.H."/>
            <person name="Hubbard S.S."/>
            <person name="Banfield J.F."/>
        </authorList>
    </citation>
    <scope>NUCLEOTIDE SEQUENCE [LARGE SCALE GENOMIC DNA]</scope>
</reference>
<dbReference type="PANTHER" id="PTHR42901">
    <property type="entry name" value="ALCOHOL DEHYDROGENASE"/>
    <property type="match status" value="1"/>
</dbReference>
<dbReference type="AlphaFoldDB" id="A0A1F4U328"/>
<gene>
    <name evidence="3" type="ORF">A2Y85_08765</name>
</gene>
<comment type="similarity">
    <text evidence="1">Belongs to the short-chain dehydrogenases/reductases (SDR) family.</text>
</comment>
<dbReference type="InterPro" id="IPR036291">
    <property type="entry name" value="NAD(P)-bd_dom_sf"/>
</dbReference>
<evidence type="ECO:0008006" key="5">
    <source>
        <dbReference type="Google" id="ProtNLM"/>
    </source>
</evidence>
<dbReference type="Pfam" id="PF00106">
    <property type="entry name" value="adh_short"/>
    <property type="match status" value="1"/>
</dbReference>
<dbReference type="Proteomes" id="UP000177025">
    <property type="component" value="Unassembled WGS sequence"/>
</dbReference>
<evidence type="ECO:0000313" key="3">
    <source>
        <dbReference type="EMBL" id="OGC39240.1"/>
    </source>
</evidence>